<comment type="caution">
    <text evidence="2">The sequence shown here is derived from an EMBL/GenBank/DDBJ whole genome shotgun (WGS) entry which is preliminary data.</text>
</comment>
<dbReference type="AlphaFoldDB" id="A0A4Q1DBY1"/>
<evidence type="ECO:0000313" key="2">
    <source>
        <dbReference type="EMBL" id="RXK86981.1"/>
    </source>
</evidence>
<dbReference type="RefSeq" id="WP_129002730.1">
    <property type="nucleotide sequence ID" value="NZ_SDHZ01000001.1"/>
</dbReference>
<sequence length="293" mass="33813">MNLEFSNADLKGIRDYLTEEQKAGSLFVAYPEELPFILKSDLASFKSSYDVQEYCYENSTDVDRFSYSTIREMQGAVDRAEERFEVQKIVEQAPIIERFSTEESRNAIDTLMYGEPAKVHIQEEVAIPDKVHEYMVVGNIHRGMEWESGYSNYVNSKHTNYEDAVKSFHEQLDSDLTKHPSERANHLIVGKFDDLKPKLDPSGFPESGTGVALKWAFPEYNRETKTHEYHIENPTSLDDTVKMNVPRYMTVDKENSSYQLHENKPERQLYAGQENEQSVTSGKPNNRDVDLSR</sequence>
<evidence type="ECO:0000313" key="3">
    <source>
        <dbReference type="Proteomes" id="UP000290545"/>
    </source>
</evidence>
<dbReference type="OrthoDB" id="1273382at2"/>
<reference evidence="2 3" key="1">
    <citation type="submission" date="2019-01" db="EMBL/GenBank/DDBJ databases">
        <title>Filimonas sp. strain TTM-71.</title>
        <authorList>
            <person name="Chen W.-M."/>
        </authorList>
    </citation>
    <scope>NUCLEOTIDE SEQUENCE [LARGE SCALE GENOMIC DNA]</scope>
    <source>
        <strain evidence="2 3">TTM-71</strain>
    </source>
</reference>
<evidence type="ECO:0000256" key="1">
    <source>
        <dbReference type="SAM" id="MobiDB-lite"/>
    </source>
</evidence>
<feature type="compositionally biased region" description="Basic and acidic residues" evidence="1">
    <location>
        <begin position="253"/>
        <end position="267"/>
    </location>
</feature>
<feature type="region of interest" description="Disordered" evidence="1">
    <location>
        <begin position="253"/>
        <end position="293"/>
    </location>
</feature>
<keyword evidence="3" id="KW-1185">Reference proteome</keyword>
<proteinExistence type="predicted"/>
<gene>
    <name evidence="2" type="ORF">ESB13_09420</name>
</gene>
<dbReference type="Proteomes" id="UP000290545">
    <property type="component" value="Unassembled WGS sequence"/>
</dbReference>
<feature type="compositionally biased region" description="Polar residues" evidence="1">
    <location>
        <begin position="274"/>
        <end position="284"/>
    </location>
</feature>
<dbReference type="EMBL" id="SDHZ01000001">
    <property type="protein sequence ID" value="RXK86981.1"/>
    <property type="molecule type" value="Genomic_DNA"/>
</dbReference>
<accession>A0A4Q1DBY1</accession>
<organism evidence="2 3">
    <name type="scientific">Filimonas effusa</name>
    <dbReference type="NCBI Taxonomy" id="2508721"/>
    <lineage>
        <taxon>Bacteria</taxon>
        <taxon>Pseudomonadati</taxon>
        <taxon>Bacteroidota</taxon>
        <taxon>Chitinophagia</taxon>
        <taxon>Chitinophagales</taxon>
        <taxon>Chitinophagaceae</taxon>
        <taxon>Filimonas</taxon>
    </lineage>
</organism>
<protein>
    <submittedName>
        <fullName evidence="2">Uncharacterized protein</fullName>
    </submittedName>
</protein>
<name>A0A4Q1DBY1_9BACT</name>